<dbReference type="EMBL" id="CP093547">
    <property type="protein sequence ID" value="UNP31095.1"/>
    <property type="molecule type" value="Genomic_DNA"/>
</dbReference>
<evidence type="ECO:0000313" key="4">
    <source>
        <dbReference type="Proteomes" id="UP000829194"/>
    </source>
</evidence>
<dbReference type="PROSITE" id="PS51257">
    <property type="entry name" value="PROKAR_LIPOPROTEIN"/>
    <property type="match status" value="1"/>
</dbReference>
<sequence>MNRLHALIFSALVMIGVAACSASEPHLPGATAESRQPEPPPPDTGDIAHFHACKAPPRRTLSERERCQIEKLAARCTPADDCLVSCLASPDADKVGGRCVHTCFSGVHRGEPRPAGFADCDSLPGGSNMDSGD</sequence>
<organism evidence="3 4">
    <name type="scientific">Lysobacter gummosus</name>
    <dbReference type="NCBI Taxonomy" id="262324"/>
    <lineage>
        <taxon>Bacteria</taxon>
        <taxon>Pseudomonadati</taxon>
        <taxon>Pseudomonadota</taxon>
        <taxon>Gammaproteobacteria</taxon>
        <taxon>Lysobacterales</taxon>
        <taxon>Lysobacteraceae</taxon>
        <taxon>Lysobacter</taxon>
    </lineage>
</organism>
<evidence type="ECO:0000313" key="3">
    <source>
        <dbReference type="EMBL" id="UNP31095.1"/>
    </source>
</evidence>
<evidence type="ECO:0000256" key="1">
    <source>
        <dbReference type="SAM" id="MobiDB-lite"/>
    </source>
</evidence>
<proteinExistence type="predicted"/>
<keyword evidence="4" id="KW-1185">Reference proteome</keyword>
<protein>
    <recommendedName>
        <fullName evidence="5">Lipoprotein</fullName>
    </recommendedName>
</protein>
<dbReference type="RefSeq" id="WP_148648789.1">
    <property type="nucleotide sequence ID" value="NZ_CP011131.1"/>
</dbReference>
<dbReference type="Proteomes" id="UP000829194">
    <property type="component" value="Chromosome"/>
</dbReference>
<reference evidence="3 4" key="1">
    <citation type="submission" date="2022-03" db="EMBL/GenBank/DDBJ databases">
        <title>Complete genome sequence of Lysobacter capsici VKM B-2533 and Lysobacter gummosus 10.1.1, promising sources of lytic agents.</title>
        <authorList>
            <person name="Tarlachkov S.V."/>
            <person name="Kudryakova I.V."/>
            <person name="Afoshin A.S."/>
            <person name="Leontyevskaya E.A."/>
            <person name="Leontyevskaya N.V."/>
        </authorList>
    </citation>
    <scope>NUCLEOTIDE SEQUENCE [LARGE SCALE GENOMIC DNA]</scope>
    <source>
        <strain evidence="3 4">10.1.1</strain>
    </source>
</reference>
<keyword evidence="2" id="KW-0732">Signal</keyword>
<gene>
    <name evidence="3" type="ORF">MOV92_07565</name>
</gene>
<feature type="region of interest" description="Disordered" evidence="1">
    <location>
        <begin position="26"/>
        <end position="48"/>
    </location>
</feature>
<evidence type="ECO:0000256" key="2">
    <source>
        <dbReference type="SAM" id="SignalP"/>
    </source>
</evidence>
<feature type="region of interest" description="Disordered" evidence="1">
    <location>
        <begin position="109"/>
        <end position="133"/>
    </location>
</feature>
<evidence type="ECO:0008006" key="5">
    <source>
        <dbReference type="Google" id="ProtNLM"/>
    </source>
</evidence>
<accession>A0ABY3XHH0</accession>
<feature type="chain" id="PRO_5045974892" description="Lipoprotein" evidence="2">
    <location>
        <begin position="23"/>
        <end position="133"/>
    </location>
</feature>
<name>A0ABY3XHH0_9GAMM</name>
<feature type="signal peptide" evidence="2">
    <location>
        <begin position="1"/>
        <end position="22"/>
    </location>
</feature>